<evidence type="ECO:0000313" key="11">
    <source>
        <dbReference type="EMBL" id="SCZ90777.1"/>
    </source>
</evidence>
<comment type="subcellular location">
    <subcellularLocation>
        <location evidence="1">Endoplasmic reticulum membrane</location>
        <topology evidence="1">Multi-pass membrane protein</topology>
    </subcellularLocation>
</comment>
<accession>A0A2X0KS53</accession>
<feature type="transmembrane region" description="Helical" evidence="10">
    <location>
        <begin position="33"/>
        <end position="52"/>
    </location>
</feature>
<comment type="function">
    <text evidence="8">Component of the signal peptidase complex (SPC) which catalyzes the cleavage of N-terminal signal sequences from nascent proteins as they are translocated into the lumen of the endoplasmic reticulum. Dispensable for SPC enzymatic activity.</text>
</comment>
<dbReference type="PANTHER" id="PTHR13202:SF0">
    <property type="entry name" value="SIGNAL PEPTIDASE COMPLEX SUBUNIT 1"/>
    <property type="match status" value="1"/>
</dbReference>
<evidence type="ECO:0000256" key="5">
    <source>
        <dbReference type="ARBA" id="ARBA00022824"/>
    </source>
</evidence>
<evidence type="ECO:0000256" key="10">
    <source>
        <dbReference type="SAM" id="Phobius"/>
    </source>
</evidence>
<dbReference type="Pfam" id="PF06645">
    <property type="entry name" value="SPC12"/>
    <property type="match status" value="1"/>
</dbReference>
<feature type="transmembrane region" description="Helical" evidence="10">
    <location>
        <begin position="59"/>
        <end position="77"/>
    </location>
</feature>
<evidence type="ECO:0000256" key="1">
    <source>
        <dbReference type="ARBA" id="ARBA00004477"/>
    </source>
</evidence>
<dbReference type="AlphaFoldDB" id="A0A2X0KS53"/>
<gene>
    <name evidence="11" type="ORF">BZ3500_MVSOF-1268-A1-R1_CHR1-3G02240</name>
</gene>
<dbReference type="GO" id="GO:0006465">
    <property type="term" value="P:signal peptide processing"/>
    <property type="evidence" value="ECO:0007669"/>
    <property type="project" value="InterPro"/>
</dbReference>
<evidence type="ECO:0000256" key="4">
    <source>
        <dbReference type="ARBA" id="ARBA00022692"/>
    </source>
</evidence>
<evidence type="ECO:0000313" key="12">
    <source>
        <dbReference type="Proteomes" id="UP000249723"/>
    </source>
</evidence>
<evidence type="ECO:0000256" key="6">
    <source>
        <dbReference type="ARBA" id="ARBA00022989"/>
    </source>
</evidence>
<dbReference type="Proteomes" id="UP000249723">
    <property type="component" value="Unassembled WGS sequence"/>
</dbReference>
<sequence>MSNCNWFEKQLDLLYKRMECPIDFVGQERTNMLMQQMLWATGAISFVVGITFQSLKLTLLLFAAGYVLTLFTILPPYPAYNQNPVKWLAPALDEKEAPATGKKASKGSSESKKK</sequence>
<dbReference type="EMBL" id="FMWP01000014">
    <property type="protein sequence ID" value="SCZ90777.1"/>
    <property type="molecule type" value="Genomic_DNA"/>
</dbReference>
<evidence type="ECO:0000256" key="9">
    <source>
        <dbReference type="SAM" id="MobiDB-lite"/>
    </source>
</evidence>
<dbReference type="OrthoDB" id="263893at2759"/>
<keyword evidence="7 10" id="KW-0472">Membrane</keyword>
<protein>
    <recommendedName>
        <fullName evidence="3">Signal peptidase complex subunit 1</fullName>
    </recommendedName>
</protein>
<dbReference type="InterPro" id="IPR009542">
    <property type="entry name" value="Spc1/SPCS1"/>
</dbReference>
<keyword evidence="12" id="KW-1185">Reference proteome</keyword>
<comment type="similarity">
    <text evidence="2">Belongs to the SPCS1 family.</text>
</comment>
<name>A0A2X0KS53_9BASI</name>
<feature type="region of interest" description="Disordered" evidence="9">
    <location>
        <begin position="95"/>
        <end position="114"/>
    </location>
</feature>
<dbReference type="GO" id="GO:0005787">
    <property type="term" value="C:signal peptidase complex"/>
    <property type="evidence" value="ECO:0007669"/>
    <property type="project" value="InterPro"/>
</dbReference>
<evidence type="ECO:0000256" key="3">
    <source>
        <dbReference type="ARBA" id="ARBA00017059"/>
    </source>
</evidence>
<keyword evidence="6 10" id="KW-1133">Transmembrane helix</keyword>
<dbReference type="STRING" id="289078.A0A2X0KS53"/>
<evidence type="ECO:0000256" key="7">
    <source>
        <dbReference type="ARBA" id="ARBA00023136"/>
    </source>
</evidence>
<dbReference type="GO" id="GO:0045047">
    <property type="term" value="P:protein targeting to ER"/>
    <property type="evidence" value="ECO:0007669"/>
    <property type="project" value="TreeGrafter"/>
</dbReference>
<keyword evidence="4 10" id="KW-0812">Transmembrane</keyword>
<reference evidence="12" key="1">
    <citation type="submission" date="2016-10" db="EMBL/GenBank/DDBJ databases">
        <authorList>
            <person name="Jeantristanb JTB J.-T."/>
            <person name="Ricardo R."/>
        </authorList>
    </citation>
    <scope>NUCLEOTIDE SEQUENCE [LARGE SCALE GENOMIC DNA]</scope>
</reference>
<evidence type="ECO:0000256" key="8">
    <source>
        <dbReference type="ARBA" id="ARBA00045204"/>
    </source>
</evidence>
<keyword evidence="5" id="KW-0256">Endoplasmic reticulum</keyword>
<organism evidence="11 12">
    <name type="scientific">Microbotryum saponariae</name>
    <dbReference type="NCBI Taxonomy" id="289078"/>
    <lineage>
        <taxon>Eukaryota</taxon>
        <taxon>Fungi</taxon>
        <taxon>Dikarya</taxon>
        <taxon>Basidiomycota</taxon>
        <taxon>Pucciniomycotina</taxon>
        <taxon>Microbotryomycetes</taxon>
        <taxon>Microbotryales</taxon>
        <taxon>Microbotryaceae</taxon>
        <taxon>Microbotryum</taxon>
    </lineage>
</organism>
<dbReference type="PANTHER" id="PTHR13202">
    <property type="entry name" value="MICROSOMAL SIGNAL PEPTIDASE 12 KDA SUBUNIT"/>
    <property type="match status" value="1"/>
</dbReference>
<proteinExistence type="inferred from homology"/>
<evidence type="ECO:0000256" key="2">
    <source>
        <dbReference type="ARBA" id="ARBA00005245"/>
    </source>
</evidence>